<dbReference type="GO" id="GO:0010605">
    <property type="term" value="P:negative regulation of macromolecule metabolic process"/>
    <property type="evidence" value="ECO:0007669"/>
    <property type="project" value="UniProtKB-ARBA"/>
</dbReference>
<dbReference type="InterPro" id="IPR002058">
    <property type="entry name" value="PAP_assoc"/>
</dbReference>
<evidence type="ECO:0000256" key="6">
    <source>
        <dbReference type="ARBA" id="ARBA00022842"/>
    </source>
</evidence>
<dbReference type="GO" id="GO:0003729">
    <property type="term" value="F:mRNA binding"/>
    <property type="evidence" value="ECO:0007669"/>
    <property type="project" value="TreeGrafter"/>
</dbReference>
<dbReference type="Gene3D" id="3.30.460.10">
    <property type="entry name" value="Beta Polymerase, domain 2"/>
    <property type="match status" value="1"/>
</dbReference>
<dbReference type="Gene3D" id="1.10.1410.10">
    <property type="match status" value="1"/>
</dbReference>
<evidence type="ECO:0000256" key="2">
    <source>
        <dbReference type="ARBA" id="ARBA00008593"/>
    </source>
</evidence>
<evidence type="ECO:0000313" key="10">
    <source>
        <dbReference type="Proteomes" id="UP001211065"/>
    </source>
</evidence>
<dbReference type="EC" id="2.7.7.19" evidence="3"/>
<dbReference type="GO" id="GO:0031499">
    <property type="term" value="C:TRAMP complex"/>
    <property type="evidence" value="ECO:0007669"/>
    <property type="project" value="TreeGrafter"/>
</dbReference>
<keyword evidence="4" id="KW-0808">Transferase</keyword>
<dbReference type="SUPFAM" id="SSF81301">
    <property type="entry name" value="Nucleotidyltransferase"/>
    <property type="match status" value="1"/>
</dbReference>
<protein>
    <recommendedName>
        <fullName evidence="3">polynucleotide adenylyltransferase</fullName>
        <ecNumber evidence="3">2.7.7.19</ecNumber>
    </recommendedName>
</protein>
<name>A0AAD5U3U0_9FUNG</name>
<dbReference type="GO" id="GO:0031123">
    <property type="term" value="P:RNA 3'-end processing"/>
    <property type="evidence" value="ECO:0007669"/>
    <property type="project" value="TreeGrafter"/>
</dbReference>
<feature type="domain" description="PAP-associated" evidence="7">
    <location>
        <begin position="319"/>
        <end position="382"/>
    </location>
</feature>
<evidence type="ECO:0000256" key="5">
    <source>
        <dbReference type="ARBA" id="ARBA00022723"/>
    </source>
</evidence>
<dbReference type="GO" id="GO:0046872">
    <property type="term" value="F:metal ion binding"/>
    <property type="evidence" value="ECO:0007669"/>
    <property type="project" value="UniProtKB-KW"/>
</dbReference>
<dbReference type="CDD" id="cd05402">
    <property type="entry name" value="NT_PAP_TUTase"/>
    <property type="match status" value="1"/>
</dbReference>
<dbReference type="SUPFAM" id="SSF81631">
    <property type="entry name" value="PAP/OAS1 substrate-binding domain"/>
    <property type="match status" value="1"/>
</dbReference>
<reference evidence="9" key="1">
    <citation type="submission" date="2020-05" db="EMBL/GenBank/DDBJ databases">
        <title>Phylogenomic resolution of chytrid fungi.</title>
        <authorList>
            <person name="Stajich J.E."/>
            <person name="Amses K."/>
            <person name="Simmons R."/>
            <person name="Seto K."/>
            <person name="Myers J."/>
            <person name="Bonds A."/>
            <person name="Quandt C.A."/>
            <person name="Barry K."/>
            <person name="Liu P."/>
            <person name="Grigoriev I."/>
            <person name="Longcore J.E."/>
            <person name="James T.Y."/>
        </authorList>
    </citation>
    <scope>NUCLEOTIDE SEQUENCE</scope>
    <source>
        <strain evidence="9">JEL0476</strain>
    </source>
</reference>
<dbReference type="PANTHER" id="PTHR23092:SF15">
    <property type="entry name" value="INACTIVE NON-CANONICAL POLY(A) RNA POLYMERASE PROTEIN TRF4-2-RELATED"/>
    <property type="match status" value="1"/>
</dbReference>
<sequence>MKSAFTFAHKNQLPPLSTAKKPYSFNNIFDKSDAKSSSEDGEVSETEEFAKFNSNKKQSFFPTKPADDGFIPLFEDDEEEESNPSKVFEVKKKENIDILMQIDHPPWIPENRVYSRDINKMFNEEINDFIDFLKPTEAEIEMRIFTVQRLNKVIQEVIPGAEVKVFGSFETQLFLPSSDVDIVVMHGGRDPTSKLENVQRLKRLGQALNVICNQIQVVANAKVPIIKAVDKVSKYNIDISFNMTNGLESAKLVKKFLADKNCGPALRPLMLILKLFLLQRNFNEVFTGGIGSYGLLIMVSSFLKAHPRLQSGQIKAEDNIGIFLLEFFELYGLNLNYQHVGIGVTEAGGYFFSKKDYSYFEQSNRRDNGIKLAIIDPQDPTNDVGRGSYSMTGVKYHFSRAFHRLTFLIGKHQELQLRYNSGVSNKRPPRMNTILGAILTMERKILEHRDYIEEKYDLLFMKGEIKLFNKDLRDIHHPKKQNTNNVKEIPELNKVEMISTDSGYSWEETTVKNNKRKRPDVVKSEENLDYYFNEDSSDENEAELDKDKKVKKRRVTLKNASKYNFVI</sequence>
<evidence type="ECO:0000313" key="9">
    <source>
        <dbReference type="EMBL" id="KAJ3223257.1"/>
    </source>
</evidence>
<dbReference type="GO" id="GO:1990817">
    <property type="term" value="F:poly(A) RNA polymerase activity"/>
    <property type="evidence" value="ECO:0007669"/>
    <property type="project" value="UniProtKB-EC"/>
</dbReference>
<comment type="cofactor">
    <cofactor evidence="1">
        <name>Mn(2+)</name>
        <dbReference type="ChEBI" id="CHEBI:29035"/>
    </cofactor>
</comment>
<evidence type="ECO:0000256" key="4">
    <source>
        <dbReference type="ARBA" id="ARBA00022679"/>
    </source>
</evidence>
<evidence type="ECO:0000259" key="8">
    <source>
        <dbReference type="Pfam" id="PF22600"/>
    </source>
</evidence>
<comment type="caution">
    <text evidence="9">The sequence shown here is derived from an EMBL/GenBank/DDBJ whole genome shotgun (WGS) entry which is preliminary data.</text>
</comment>
<dbReference type="EMBL" id="JADGJW010000137">
    <property type="protein sequence ID" value="KAJ3223257.1"/>
    <property type="molecule type" value="Genomic_DNA"/>
</dbReference>
<dbReference type="AlphaFoldDB" id="A0AAD5U3U0"/>
<gene>
    <name evidence="9" type="ORF">HK099_001348</name>
</gene>
<keyword evidence="6" id="KW-0460">Magnesium</keyword>
<dbReference type="GO" id="GO:0043634">
    <property type="term" value="P:polyadenylation-dependent ncRNA catabolic process"/>
    <property type="evidence" value="ECO:0007669"/>
    <property type="project" value="TreeGrafter"/>
</dbReference>
<dbReference type="InterPro" id="IPR054708">
    <property type="entry name" value="MTPAP-like_central"/>
</dbReference>
<dbReference type="Proteomes" id="UP001211065">
    <property type="component" value="Unassembled WGS sequence"/>
</dbReference>
<proteinExistence type="inferred from homology"/>
<dbReference type="PANTHER" id="PTHR23092">
    <property type="entry name" value="POLY(A) RNA POLYMERASE"/>
    <property type="match status" value="1"/>
</dbReference>
<dbReference type="Pfam" id="PF03828">
    <property type="entry name" value="PAP_assoc"/>
    <property type="match status" value="1"/>
</dbReference>
<dbReference type="GO" id="GO:0005730">
    <property type="term" value="C:nucleolus"/>
    <property type="evidence" value="ECO:0007669"/>
    <property type="project" value="TreeGrafter"/>
</dbReference>
<evidence type="ECO:0000256" key="1">
    <source>
        <dbReference type="ARBA" id="ARBA00001936"/>
    </source>
</evidence>
<dbReference type="Pfam" id="PF22600">
    <property type="entry name" value="MTPAP-like_central"/>
    <property type="match status" value="1"/>
</dbReference>
<dbReference type="InterPro" id="IPR043519">
    <property type="entry name" value="NT_sf"/>
</dbReference>
<accession>A0AAD5U3U0</accession>
<dbReference type="FunFam" id="3.30.460.10:FF:000006">
    <property type="entry name" value="non-canonical poly(A) RNA polymerase PAPD5"/>
    <property type="match status" value="1"/>
</dbReference>
<feature type="domain" description="Poly(A) RNA polymerase mitochondrial-like central palm" evidence="8">
    <location>
        <begin position="122"/>
        <end position="256"/>
    </location>
</feature>
<keyword evidence="10" id="KW-1185">Reference proteome</keyword>
<evidence type="ECO:0000256" key="3">
    <source>
        <dbReference type="ARBA" id="ARBA00012388"/>
    </source>
</evidence>
<organism evidence="9 10">
    <name type="scientific">Clydaea vesicula</name>
    <dbReference type="NCBI Taxonomy" id="447962"/>
    <lineage>
        <taxon>Eukaryota</taxon>
        <taxon>Fungi</taxon>
        <taxon>Fungi incertae sedis</taxon>
        <taxon>Chytridiomycota</taxon>
        <taxon>Chytridiomycota incertae sedis</taxon>
        <taxon>Chytridiomycetes</taxon>
        <taxon>Lobulomycetales</taxon>
        <taxon>Lobulomycetaceae</taxon>
        <taxon>Clydaea</taxon>
    </lineage>
</organism>
<evidence type="ECO:0000259" key="7">
    <source>
        <dbReference type="Pfam" id="PF03828"/>
    </source>
</evidence>
<dbReference type="InterPro" id="IPR045862">
    <property type="entry name" value="Trf4-like"/>
</dbReference>
<keyword evidence="5" id="KW-0479">Metal-binding</keyword>
<comment type="similarity">
    <text evidence="2">Belongs to the DNA polymerase type-B-like family.</text>
</comment>